<sequence length="209" mass="23014">MMNSSAVSKGGRKLITGNSNDLTSSDETSLLNMNLSNISIISGACMNSTIYGGRSTLANAKRAKRTEQKSLNVLEILKKNYGIVLPKPCEERIIKASLLHESKIQGTLGILEELPTRSRAGGDVTSLIMDSDMVDQLHHLTRYRREFLPLDGISDIHNRVSQWTEAELERGSELMGSIQKKAASIIEILRLIGDFGVSLDLIRQGDNDM</sequence>
<feature type="region of interest" description="Disordered" evidence="1">
    <location>
        <begin position="1"/>
        <end position="23"/>
    </location>
</feature>
<evidence type="ECO:0000256" key="1">
    <source>
        <dbReference type="SAM" id="MobiDB-lite"/>
    </source>
</evidence>
<organism evidence="2 3">
    <name type="scientific">Varroa destructor</name>
    <name type="common">Honeybee mite</name>
    <dbReference type="NCBI Taxonomy" id="109461"/>
    <lineage>
        <taxon>Eukaryota</taxon>
        <taxon>Metazoa</taxon>
        <taxon>Ecdysozoa</taxon>
        <taxon>Arthropoda</taxon>
        <taxon>Chelicerata</taxon>
        <taxon>Arachnida</taxon>
        <taxon>Acari</taxon>
        <taxon>Parasitiformes</taxon>
        <taxon>Mesostigmata</taxon>
        <taxon>Gamasina</taxon>
        <taxon>Dermanyssoidea</taxon>
        <taxon>Varroidae</taxon>
        <taxon>Varroa</taxon>
    </lineage>
</organism>
<dbReference type="AlphaFoldDB" id="A0A7M7JR69"/>
<dbReference type="RefSeq" id="XP_022655626.1">
    <property type="nucleotide sequence ID" value="XM_022799891.1"/>
</dbReference>
<name>A0A7M7JR69_VARDE</name>
<keyword evidence="3" id="KW-1185">Reference proteome</keyword>
<dbReference type="Proteomes" id="UP000594260">
    <property type="component" value="Unplaced"/>
</dbReference>
<accession>A0A7M7JR69</accession>
<dbReference type="EnsemblMetazoa" id="XM_022799891">
    <property type="protein sequence ID" value="XP_022655626"/>
    <property type="gene ID" value="LOC111248110"/>
</dbReference>
<dbReference type="OrthoDB" id="10456824at2759"/>
<protein>
    <submittedName>
        <fullName evidence="2">Uncharacterized protein</fullName>
    </submittedName>
</protein>
<evidence type="ECO:0000313" key="3">
    <source>
        <dbReference type="Proteomes" id="UP000594260"/>
    </source>
</evidence>
<evidence type="ECO:0000313" key="2">
    <source>
        <dbReference type="EnsemblMetazoa" id="XP_022655626"/>
    </source>
</evidence>
<dbReference type="KEGG" id="vde:111248110"/>
<dbReference type="InParanoid" id="A0A7M7JR69"/>
<proteinExistence type="predicted"/>
<dbReference type="GeneID" id="111248110"/>
<reference evidence="2" key="1">
    <citation type="submission" date="2021-01" db="UniProtKB">
        <authorList>
            <consortium name="EnsemblMetazoa"/>
        </authorList>
    </citation>
    <scope>IDENTIFICATION</scope>
</reference>